<evidence type="ECO:0000313" key="5">
    <source>
        <dbReference type="Proteomes" id="UP000184038"/>
    </source>
</evidence>
<feature type="compositionally biased region" description="Polar residues" evidence="1">
    <location>
        <begin position="93"/>
        <end position="102"/>
    </location>
</feature>
<dbReference type="RefSeq" id="WP_139241721.1">
    <property type="nucleotide sequence ID" value="NZ_FRCP01000008.1"/>
</dbReference>
<evidence type="ECO:0000259" key="3">
    <source>
        <dbReference type="Pfam" id="PF09992"/>
    </source>
</evidence>
<reference evidence="4 5" key="1">
    <citation type="submission" date="2016-11" db="EMBL/GenBank/DDBJ databases">
        <authorList>
            <person name="Jaros S."/>
            <person name="Januszkiewicz K."/>
            <person name="Wedrychowicz H."/>
        </authorList>
    </citation>
    <scope>NUCLEOTIDE SEQUENCE [LARGE SCALE GENOMIC DNA]</scope>
    <source>
        <strain evidence="4 5">DSM 15930</strain>
    </source>
</reference>
<evidence type="ECO:0000256" key="1">
    <source>
        <dbReference type="SAM" id="MobiDB-lite"/>
    </source>
</evidence>
<name>A0A1M7HWS8_9FIRM</name>
<evidence type="ECO:0000256" key="2">
    <source>
        <dbReference type="SAM" id="Phobius"/>
    </source>
</evidence>
<sequence>MVKLIRVKRKPHKEMSIPAMIVMDVVLYLVCMGGFLLYFYILPHHYNDSGKVVASTDTNSQQFTLSEVEDSTSKGELRGEKPSGSMSERIPSGISNENTSEQQADRSAGDSMKGSNKTSKEIQSYADDKVSLTVNQVTAGTGADKVTYYVADVKVSNIAYLRTGFASGEYGKNIRESVQDMADDNNAILAMSGDYYGNSDTSVVIRNGVLYRDDITGTDICVLFTDGTMKTYSPDEFDVDEVIAAGAWQAWNFGPSLLDDNGDVPSAFNTTSYLNSENPRAAIGYIEPGHYIFVTVDGRNEGYSRGVTLSELAGIMSSLGCNVAYNLDGGKSSAMVYEGEYVNQPADGGRTISDIIYIGDE</sequence>
<dbReference type="PANTHER" id="PTHR40446">
    <property type="entry name" value="N-ACETYLGLUCOSAMINE-1-PHOSPHODIESTER ALPHA-N-ACETYLGLUCOSAMINIDASE"/>
    <property type="match status" value="1"/>
</dbReference>
<feature type="compositionally biased region" description="Basic and acidic residues" evidence="1">
    <location>
        <begin position="71"/>
        <end position="81"/>
    </location>
</feature>
<accession>A0A1M7HWS8</accession>
<feature type="domain" description="Phosphodiester glycosidase" evidence="3">
    <location>
        <begin position="185"/>
        <end position="358"/>
    </location>
</feature>
<feature type="region of interest" description="Disordered" evidence="1">
    <location>
        <begin position="57"/>
        <end position="120"/>
    </location>
</feature>
<dbReference type="STRING" id="1120996.SAMN02746066_01625"/>
<dbReference type="Pfam" id="PF09992">
    <property type="entry name" value="NAGPA"/>
    <property type="match status" value="1"/>
</dbReference>
<keyword evidence="2" id="KW-0812">Transmembrane</keyword>
<dbReference type="PANTHER" id="PTHR40446:SF2">
    <property type="entry name" value="N-ACETYLGLUCOSAMINE-1-PHOSPHODIESTER ALPHA-N-ACETYLGLUCOSAMINIDASE"/>
    <property type="match status" value="1"/>
</dbReference>
<keyword evidence="2" id="KW-1133">Transmembrane helix</keyword>
<dbReference type="EMBL" id="FRCP01000008">
    <property type="protein sequence ID" value="SHM32878.1"/>
    <property type="molecule type" value="Genomic_DNA"/>
</dbReference>
<organism evidence="4 5">
    <name type="scientific">Anaerosporobacter mobilis DSM 15930</name>
    <dbReference type="NCBI Taxonomy" id="1120996"/>
    <lineage>
        <taxon>Bacteria</taxon>
        <taxon>Bacillati</taxon>
        <taxon>Bacillota</taxon>
        <taxon>Clostridia</taxon>
        <taxon>Lachnospirales</taxon>
        <taxon>Lachnospiraceae</taxon>
        <taxon>Anaerosporobacter</taxon>
    </lineage>
</organism>
<proteinExistence type="predicted"/>
<feature type="transmembrane region" description="Helical" evidence="2">
    <location>
        <begin position="21"/>
        <end position="41"/>
    </location>
</feature>
<evidence type="ECO:0000313" key="4">
    <source>
        <dbReference type="EMBL" id="SHM32878.1"/>
    </source>
</evidence>
<dbReference type="Proteomes" id="UP000184038">
    <property type="component" value="Unassembled WGS sequence"/>
</dbReference>
<dbReference type="InterPro" id="IPR018711">
    <property type="entry name" value="NAGPA"/>
</dbReference>
<keyword evidence="2" id="KW-0472">Membrane</keyword>
<protein>
    <submittedName>
        <fullName evidence="4">Exopolysaccharide biosynthesis protein</fullName>
    </submittedName>
</protein>
<keyword evidence="5" id="KW-1185">Reference proteome</keyword>
<dbReference type="OrthoDB" id="9809781at2"/>
<dbReference type="AlphaFoldDB" id="A0A1M7HWS8"/>
<gene>
    <name evidence="4" type="ORF">SAMN02746066_01625</name>
</gene>